<reference evidence="2 3" key="1">
    <citation type="submission" date="2021-06" db="EMBL/GenBank/DDBJ databases">
        <title>Caerostris extrusa draft genome.</title>
        <authorList>
            <person name="Kono N."/>
            <person name="Arakawa K."/>
        </authorList>
    </citation>
    <scope>NUCLEOTIDE SEQUENCE [LARGE SCALE GENOMIC DNA]</scope>
</reference>
<evidence type="ECO:0000313" key="3">
    <source>
        <dbReference type="Proteomes" id="UP001054945"/>
    </source>
</evidence>
<proteinExistence type="predicted"/>
<comment type="caution">
    <text evidence="2">The sequence shown here is derived from an EMBL/GenBank/DDBJ whole genome shotgun (WGS) entry which is preliminary data.</text>
</comment>
<organism evidence="2 3">
    <name type="scientific">Caerostris extrusa</name>
    <name type="common">Bark spider</name>
    <name type="synonym">Caerostris bankana</name>
    <dbReference type="NCBI Taxonomy" id="172846"/>
    <lineage>
        <taxon>Eukaryota</taxon>
        <taxon>Metazoa</taxon>
        <taxon>Ecdysozoa</taxon>
        <taxon>Arthropoda</taxon>
        <taxon>Chelicerata</taxon>
        <taxon>Arachnida</taxon>
        <taxon>Araneae</taxon>
        <taxon>Araneomorphae</taxon>
        <taxon>Entelegynae</taxon>
        <taxon>Araneoidea</taxon>
        <taxon>Araneidae</taxon>
        <taxon>Caerostris</taxon>
    </lineage>
</organism>
<keyword evidence="1" id="KW-0812">Transmembrane</keyword>
<protein>
    <submittedName>
        <fullName evidence="2">Uncharacterized protein</fullName>
    </submittedName>
</protein>
<dbReference type="EMBL" id="BPLR01014661">
    <property type="protein sequence ID" value="GIY70422.1"/>
    <property type="molecule type" value="Genomic_DNA"/>
</dbReference>
<evidence type="ECO:0000256" key="1">
    <source>
        <dbReference type="SAM" id="Phobius"/>
    </source>
</evidence>
<keyword evidence="3" id="KW-1185">Reference proteome</keyword>
<dbReference type="Proteomes" id="UP001054945">
    <property type="component" value="Unassembled WGS sequence"/>
</dbReference>
<dbReference type="AlphaFoldDB" id="A0AAV4VJP8"/>
<keyword evidence="1" id="KW-1133">Transmembrane helix</keyword>
<accession>A0AAV4VJP8</accession>
<keyword evidence="1" id="KW-0472">Membrane</keyword>
<gene>
    <name evidence="2" type="ORF">CEXT_441841</name>
</gene>
<evidence type="ECO:0000313" key="2">
    <source>
        <dbReference type="EMBL" id="GIY70422.1"/>
    </source>
</evidence>
<feature type="transmembrane region" description="Helical" evidence="1">
    <location>
        <begin position="88"/>
        <end position="108"/>
    </location>
</feature>
<sequence>MNCPIFHPSAVISVKLTLANRISQFPETSVETPILAIQNAQYNPMDPIPQTDSIHQMEYFHSFSPITCDIHSEIIQLPATVYAEIEKAIFLIFMKLEIVLILLVTFRYRALRRFPCRTEESHEPVQ</sequence>
<name>A0AAV4VJP8_CAEEX</name>